<keyword evidence="4" id="KW-0560">Oxidoreductase</keyword>
<keyword evidence="7" id="KW-1185">Reference proteome</keyword>
<accession>A0A803MCG4</accession>
<keyword evidence="5" id="KW-0408">Iron</keyword>
<dbReference type="GO" id="GO:0020037">
    <property type="term" value="F:heme binding"/>
    <property type="evidence" value="ECO:0007669"/>
    <property type="project" value="InterPro"/>
</dbReference>
<evidence type="ECO:0000256" key="5">
    <source>
        <dbReference type="ARBA" id="ARBA00023004"/>
    </source>
</evidence>
<dbReference type="Proteomes" id="UP000596660">
    <property type="component" value="Unplaced"/>
</dbReference>
<dbReference type="OMA" id="TICTMIM"/>
<organism evidence="6 7">
    <name type="scientific">Chenopodium quinoa</name>
    <name type="common">Quinoa</name>
    <dbReference type="NCBI Taxonomy" id="63459"/>
    <lineage>
        <taxon>Eukaryota</taxon>
        <taxon>Viridiplantae</taxon>
        <taxon>Streptophyta</taxon>
        <taxon>Embryophyta</taxon>
        <taxon>Tracheophyta</taxon>
        <taxon>Spermatophyta</taxon>
        <taxon>Magnoliopsida</taxon>
        <taxon>eudicotyledons</taxon>
        <taxon>Gunneridae</taxon>
        <taxon>Pentapetalae</taxon>
        <taxon>Caryophyllales</taxon>
        <taxon>Chenopodiaceae</taxon>
        <taxon>Chenopodioideae</taxon>
        <taxon>Atripliceae</taxon>
        <taxon>Chenopodium</taxon>
    </lineage>
</organism>
<evidence type="ECO:0000313" key="6">
    <source>
        <dbReference type="EnsemblPlants" id="AUR62027157-RA:cds"/>
    </source>
</evidence>
<reference evidence="6" key="1">
    <citation type="journal article" date="2017" name="Nature">
        <title>The genome of Chenopodium quinoa.</title>
        <authorList>
            <person name="Jarvis D.E."/>
            <person name="Ho Y.S."/>
            <person name="Lightfoot D.J."/>
            <person name="Schmoeckel S.M."/>
            <person name="Li B."/>
            <person name="Borm T.J.A."/>
            <person name="Ohyanagi H."/>
            <person name="Mineta K."/>
            <person name="Michell C.T."/>
            <person name="Saber N."/>
            <person name="Kharbatia N.M."/>
            <person name="Rupper R.R."/>
            <person name="Sharp A.R."/>
            <person name="Dally N."/>
            <person name="Boughton B.A."/>
            <person name="Woo Y.H."/>
            <person name="Gao G."/>
            <person name="Schijlen E.G.W.M."/>
            <person name="Guo X."/>
            <person name="Momin A.A."/>
            <person name="Negrao S."/>
            <person name="Al-Babili S."/>
            <person name="Gehring C."/>
            <person name="Roessner U."/>
            <person name="Jung C."/>
            <person name="Murphy K."/>
            <person name="Arold S.T."/>
            <person name="Gojobori T."/>
            <person name="van der Linden C.G."/>
            <person name="van Loo E.N."/>
            <person name="Jellen E.N."/>
            <person name="Maughan P.J."/>
            <person name="Tester M."/>
        </authorList>
    </citation>
    <scope>NUCLEOTIDE SEQUENCE [LARGE SCALE GENOMIC DNA]</scope>
    <source>
        <strain evidence="6">cv. PI 614886</strain>
    </source>
</reference>
<evidence type="ECO:0000256" key="2">
    <source>
        <dbReference type="ARBA" id="ARBA00010617"/>
    </source>
</evidence>
<dbReference type="Gene3D" id="1.10.630.10">
    <property type="entry name" value="Cytochrome P450"/>
    <property type="match status" value="1"/>
</dbReference>
<reference evidence="6" key="2">
    <citation type="submission" date="2021-03" db="UniProtKB">
        <authorList>
            <consortium name="EnsemblPlants"/>
        </authorList>
    </citation>
    <scope>IDENTIFICATION</scope>
</reference>
<dbReference type="PANTHER" id="PTHR24296">
    <property type="entry name" value="CYTOCHROME P450"/>
    <property type="match status" value="1"/>
</dbReference>
<dbReference type="AlphaFoldDB" id="A0A803MCG4"/>
<comment type="similarity">
    <text evidence="2">Belongs to the cytochrome P450 family.</text>
</comment>
<dbReference type="GO" id="GO:0005506">
    <property type="term" value="F:iron ion binding"/>
    <property type="evidence" value="ECO:0007669"/>
    <property type="project" value="InterPro"/>
</dbReference>
<dbReference type="SMR" id="A0A803MCG4"/>
<evidence type="ECO:0000256" key="3">
    <source>
        <dbReference type="ARBA" id="ARBA00022723"/>
    </source>
</evidence>
<dbReference type="InterPro" id="IPR036396">
    <property type="entry name" value="Cyt_P450_sf"/>
</dbReference>
<dbReference type="GO" id="GO:0004497">
    <property type="term" value="F:monooxygenase activity"/>
    <property type="evidence" value="ECO:0007669"/>
    <property type="project" value="InterPro"/>
</dbReference>
<comment type="cofactor">
    <cofactor evidence="1">
        <name>heme</name>
        <dbReference type="ChEBI" id="CHEBI:30413"/>
    </cofactor>
</comment>
<dbReference type="SUPFAM" id="SSF48264">
    <property type="entry name" value="Cytochrome P450"/>
    <property type="match status" value="1"/>
</dbReference>
<name>A0A803MCG4_CHEQI</name>
<dbReference type="Gramene" id="AUR62027157-RA">
    <property type="protein sequence ID" value="AUR62027157-RA:cds"/>
    <property type="gene ID" value="AUR62027157"/>
</dbReference>
<sequence length="104" mass="11787">MAQSFLSNPKFNQFLVNKTWEKVEDGLIPALDHVSKHVIEFDLQDLFARFTLDTICTMIMDYDPKSLSLDLPNVPSPRALDDIAEVIFYRHAVPTNFSVDSKGG</sequence>
<proteinExistence type="inferred from homology"/>
<evidence type="ECO:0000256" key="1">
    <source>
        <dbReference type="ARBA" id="ARBA00001971"/>
    </source>
</evidence>
<evidence type="ECO:0000313" key="7">
    <source>
        <dbReference type="Proteomes" id="UP000596660"/>
    </source>
</evidence>
<dbReference type="GO" id="GO:0016705">
    <property type="term" value="F:oxidoreductase activity, acting on paired donors, with incorporation or reduction of molecular oxygen"/>
    <property type="evidence" value="ECO:0007669"/>
    <property type="project" value="InterPro"/>
</dbReference>
<dbReference type="EnsemblPlants" id="AUR62027157-RA">
    <property type="protein sequence ID" value="AUR62027157-RA:cds"/>
    <property type="gene ID" value="AUR62027157"/>
</dbReference>
<evidence type="ECO:0000256" key="4">
    <source>
        <dbReference type="ARBA" id="ARBA00023002"/>
    </source>
</evidence>
<protein>
    <submittedName>
        <fullName evidence="6">Uncharacterized protein</fullName>
    </submittedName>
</protein>
<keyword evidence="3" id="KW-0479">Metal-binding</keyword>